<proteinExistence type="predicted"/>
<organism evidence="7 8">
    <name type="scientific">Wohlfahrtiimonas chitiniclastica</name>
    <dbReference type="NCBI Taxonomy" id="400946"/>
    <lineage>
        <taxon>Bacteria</taxon>
        <taxon>Pseudomonadati</taxon>
        <taxon>Pseudomonadota</taxon>
        <taxon>Gammaproteobacteria</taxon>
        <taxon>Cardiobacteriales</taxon>
        <taxon>Ignatzschineriaceae</taxon>
        <taxon>Wohlfahrtiimonas</taxon>
    </lineage>
</organism>
<evidence type="ECO:0000256" key="2">
    <source>
        <dbReference type="ARBA" id="ARBA00022481"/>
    </source>
</evidence>
<feature type="transmembrane region" description="Helical" evidence="6">
    <location>
        <begin position="6"/>
        <end position="26"/>
    </location>
</feature>
<dbReference type="PROSITE" id="PS00409">
    <property type="entry name" value="PROKAR_NTER_METHYL"/>
    <property type="match status" value="1"/>
</dbReference>
<dbReference type="GeneID" id="58263618"/>
<dbReference type="GO" id="GO:0015628">
    <property type="term" value="P:protein secretion by the type II secretion system"/>
    <property type="evidence" value="ECO:0007669"/>
    <property type="project" value="InterPro"/>
</dbReference>
<dbReference type="GO" id="GO:0015627">
    <property type="term" value="C:type II protein secretion system complex"/>
    <property type="evidence" value="ECO:0007669"/>
    <property type="project" value="InterPro"/>
</dbReference>
<dbReference type="RefSeq" id="WP_063455184.1">
    <property type="nucleotide sequence ID" value="NZ_CP115969.1"/>
</dbReference>
<comment type="subcellular location">
    <subcellularLocation>
        <location evidence="1">Membrane</location>
        <topology evidence="1">Single-pass membrane protein</topology>
    </subcellularLocation>
</comment>
<protein>
    <submittedName>
        <fullName evidence="7">Prepilin-type N-terminal cleavage/methylation domain-containing protein</fullName>
    </submittedName>
</protein>
<name>A0A162UFD3_9GAMM</name>
<evidence type="ECO:0000256" key="4">
    <source>
        <dbReference type="ARBA" id="ARBA00022989"/>
    </source>
</evidence>
<keyword evidence="5 6" id="KW-0472">Membrane</keyword>
<dbReference type="PANTHER" id="PTHR30093">
    <property type="entry name" value="GENERAL SECRETION PATHWAY PROTEIN G"/>
    <property type="match status" value="1"/>
</dbReference>
<dbReference type="NCBIfam" id="TIGR02532">
    <property type="entry name" value="IV_pilin_GFxxxE"/>
    <property type="match status" value="1"/>
</dbReference>
<dbReference type="EMBL" id="JAGIBU010000005">
    <property type="protein sequence ID" value="MBS7824922.1"/>
    <property type="molecule type" value="Genomic_DNA"/>
</dbReference>
<dbReference type="PRINTS" id="PR00813">
    <property type="entry name" value="BCTERIALGSPG"/>
</dbReference>
<keyword evidence="4 6" id="KW-1133">Transmembrane helix</keyword>
<evidence type="ECO:0000313" key="7">
    <source>
        <dbReference type="EMBL" id="MBS7824922.1"/>
    </source>
</evidence>
<reference evidence="7" key="1">
    <citation type="submission" date="2021-03" db="EMBL/GenBank/DDBJ databases">
        <title>Identification and antibiotic profiling of Wohlfahrtiimonas chitiniclastica, an underestimated human pathogen.</title>
        <authorList>
            <person name="Kopf A."/>
            <person name="Bunk B."/>
            <person name="Coldewey S."/>
            <person name="Gunzer F."/>
            <person name="Riedel T."/>
            <person name="Schroettner P."/>
        </authorList>
    </citation>
    <scope>NUCLEOTIDE SEQUENCE</scope>
    <source>
        <strain evidence="7">DSM 100917</strain>
    </source>
</reference>
<dbReference type="Proteomes" id="UP000680020">
    <property type="component" value="Unassembled WGS sequence"/>
</dbReference>
<dbReference type="AlphaFoldDB" id="A0A162UFD3"/>
<evidence type="ECO:0000313" key="8">
    <source>
        <dbReference type="Proteomes" id="UP000680020"/>
    </source>
</evidence>
<evidence type="ECO:0000256" key="3">
    <source>
        <dbReference type="ARBA" id="ARBA00022692"/>
    </source>
</evidence>
<dbReference type="InterPro" id="IPR031982">
    <property type="entry name" value="PilE-like"/>
</dbReference>
<comment type="caution">
    <text evidence="7">The sequence shown here is derived from an EMBL/GenBank/DDBJ whole genome shotgun (WGS) entry which is preliminary data.</text>
</comment>
<keyword evidence="2" id="KW-0488">Methylation</keyword>
<dbReference type="InterPro" id="IPR045584">
    <property type="entry name" value="Pilin-like"/>
</dbReference>
<evidence type="ECO:0000256" key="5">
    <source>
        <dbReference type="ARBA" id="ARBA00023136"/>
    </source>
</evidence>
<dbReference type="Pfam" id="PF07963">
    <property type="entry name" value="N_methyl"/>
    <property type="match status" value="1"/>
</dbReference>
<sequence>MHKKGFTLIELMIVVAIIGIIAMFAVPSYQNAQRKTKIAEGIAALTAAQSQIEKTRLEKRKTYNEITLAEANIANTVKHGSTTIYQLAYKHDAGKQYTLTATAQGDWLKATDPCKMITLKSSGEITPSECQK</sequence>
<dbReference type="GO" id="GO:0016020">
    <property type="term" value="C:membrane"/>
    <property type="evidence" value="ECO:0007669"/>
    <property type="project" value="UniProtKB-SubCell"/>
</dbReference>
<dbReference type="SUPFAM" id="SSF54523">
    <property type="entry name" value="Pili subunits"/>
    <property type="match status" value="1"/>
</dbReference>
<keyword evidence="3 6" id="KW-0812">Transmembrane</keyword>
<gene>
    <name evidence="7" type="ORF">J7561_06855</name>
</gene>
<dbReference type="Pfam" id="PF16732">
    <property type="entry name" value="ComP_DUS"/>
    <property type="match status" value="1"/>
</dbReference>
<dbReference type="GO" id="GO:0043683">
    <property type="term" value="P:type IV pilus assembly"/>
    <property type="evidence" value="ECO:0007669"/>
    <property type="project" value="InterPro"/>
</dbReference>
<evidence type="ECO:0000256" key="6">
    <source>
        <dbReference type="SAM" id="Phobius"/>
    </source>
</evidence>
<evidence type="ECO:0000256" key="1">
    <source>
        <dbReference type="ARBA" id="ARBA00004167"/>
    </source>
</evidence>
<accession>A0A162UFD3</accession>
<dbReference type="Gene3D" id="3.30.700.10">
    <property type="entry name" value="Glycoprotein, Type 4 Pilin"/>
    <property type="match status" value="1"/>
</dbReference>
<dbReference type="InterPro" id="IPR012902">
    <property type="entry name" value="N_methyl_site"/>
</dbReference>
<dbReference type="PANTHER" id="PTHR30093:SF44">
    <property type="entry name" value="TYPE II SECRETION SYSTEM CORE PROTEIN G"/>
    <property type="match status" value="1"/>
</dbReference>
<dbReference type="InterPro" id="IPR000983">
    <property type="entry name" value="Bac_GSPG_pilin"/>
</dbReference>